<organism evidence="2 3">
    <name type="scientific">Mycobacterium fragae</name>
    <dbReference type="NCBI Taxonomy" id="1260918"/>
    <lineage>
        <taxon>Bacteria</taxon>
        <taxon>Bacillati</taxon>
        <taxon>Actinomycetota</taxon>
        <taxon>Actinomycetes</taxon>
        <taxon>Mycobacteriales</taxon>
        <taxon>Mycobacteriaceae</taxon>
        <taxon>Mycobacterium</taxon>
    </lineage>
</organism>
<evidence type="ECO:0000256" key="1">
    <source>
        <dbReference type="SAM" id="Phobius"/>
    </source>
</evidence>
<evidence type="ECO:0000313" key="2">
    <source>
        <dbReference type="EMBL" id="ORV59793.1"/>
    </source>
</evidence>
<dbReference type="Proteomes" id="UP000194000">
    <property type="component" value="Unassembled WGS sequence"/>
</dbReference>
<dbReference type="OrthoDB" id="3698172at2"/>
<gene>
    <name evidence="2" type="ORF">AWC06_16950</name>
</gene>
<dbReference type="AlphaFoldDB" id="A0A1X1USH7"/>
<dbReference type="Pfam" id="PF11255">
    <property type="entry name" value="DUF3054"/>
    <property type="match status" value="1"/>
</dbReference>
<evidence type="ECO:0000313" key="3">
    <source>
        <dbReference type="Proteomes" id="UP000194000"/>
    </source>
</evidence>
<dbReference type="STRING" id="1260918.AWC06_16950"/>
<reference evidence="2 3" key="1">
    <citation type="submission" date="2016-01" db="EMBL/GenBank/DDBJ databases">
        <title>The new phylogeny of the genus Mycobacterium.</title>
        <authorList>
            <person name="Tarcisio F."/>
            <person name="Conor M."/>
            <person name="Antonella G."/>
            <person name="Elisabetta G."/>
            <person name="Giulia F.S."/>
            <person name="Sara T."/>
            <person name="Anna F."/>
            <person name="Clotilde B."/>
            <person name="Roberto B."/>
            <person name="Veronica D.S."/>
            <person name="Fabio R."/>
            <person name="Monica P."/>
            <person name="Olivier J."/>
            <person name="Enrico T."/>
            <person name="Nicola S."/>
        </authorList>
    </citation>
    <scope>NUCLEOTIDE SEQUENCE [LARGE SCALE GENOMIC DNA]</scope>
    <source>
        <strain evidence="2 3">DSM 45731</strain>
    </source>
</reference>
<keyword evidence="1" id="KW-1133">Transmembrane helix</keyword>
<feature type="transmembrane region" description="Helical" evidence="1">
    <location>
        <begin position="60"/>
        <end position="79"/>
    </location>
</feature>
<keyword evidence="1" id="KW-0812">Transmembrane</keyword>
<dbReference type="EMBL" id="LQOW01000024">
    <property type="protein sequence ID" value="ORV59793.1"/>
    <property type="molecule type" value="Genomic_DNA"/>
</dbReference>
<comment type="caution">
    <text evidence="2">The sequence shown here is derived from an EMBL/GenBank/DDBJ whole genome shotgun (WGS) entry which is preliminary data.</text>
</comment>
<keyword evidence="1" id="KW-0472">Membrane</keyword>
<proteinExistence type="predicted"/>
<feature type="transmembrane region" description="Helical" evidence="1">
    <location>
        <begin position="31"/>
        <end position="51"/>
    </location>
</feature>
<feature type="transmembrane region" description="Helical" evidence="1">
    <location>
        <begin position="85"/>
        <end position="106"/>
    </location>
</feature>
<sequence>MQRLAWLGIDIACVLLFSAVGRRSHDEGIDVAGIATTAWPFLSGTALGWLLSRGWRRPTAVAPTGVAVWLCTIIVGMLLRKATSAGVAVSFVAVASAVTALLLLGWRAATVLVGHHGANRA</sequence>
<keyword evidence="3" id="KW-1185">Reference proteome</keyword>
<dbReference type="RefSeq" id="WP_085197834.1">
    <property type="nucleotide sequence ID" value="NZ_JACKVI010000014.1"/>
</dbReference>
<evidence type="ECO:0008006" key="4">
    <source>
        <dbReference type="Google" id="ProtNLM"/>
    </source>
</evidence>
<name>A0A1X1USH7_9MYCO</name>
<dbReference type="InterPro" id="IPR021414">
    <property type="entry name" value="DUF3054"/>
</dbReference>
<accession>A0A1X1USH7</accession>
<protein>
    <recommendedName>
        <fullName evidence="4">DUF3054 domain-containing protein</fullName>
    </recommendedName>
</protein>